<keyword evidence="3" id="KW-0808">Transferase</keyword>
<dbReference type="InterPro" id="IPR050859">
    <property type="entry name" value="Class-I_PLP-dep_aminotransf"/>
</dbReference>
<accession>A0ABN2T6L4</accession>
<evidence type="ECO:0000313" key="7">
    <source>
        <dbReference type="EMBL" id="GAA1999326.1"/>
    </source>
</evidence>
<proteinExistence type="predicted"/>
<dbReference type="Gene3D" id="3.40.640.10">
    <property type="entry name" value="Type I PLP-dependent aspartate aminotransferase-like (Major domain)"/>
    <property type="match status" value="1"/>
</dbReference>
<dbReference type="InterPro" id="IPR015422">
    <property type="entry name" value="PyrdxlP-dep_Trfase_small"/>
</dbReference>
<reference evidence="7 8" key="1">
    <citation type="journal article" date="2019" name="Int. J. Syst. Evol. Microbiol.">
        <title>The Global Catalogue of Microorganisms (GCM) 10K type strain sequencing project: providing services to taxonomists for standard genome sequencing and annotation.</title>
        <authorList>
            <consortium name="The Broad Institute Genomics Platform"/>
            <consortium name="The Broad Institute Genome Sequencing Center for Infectious Disease"/>
            <person name="Wu L."/>
            <person name="Ma J."/>
        </authorList>
    </citation>
    <scope>NUCLEOTIDE SEQUENCE [LARGE SCALE GENOMIC DNA]</scope>
    <source>
        <strain evidence="7 8">JCM 14546</strain>
    </source>
</reference>
<keyword evidence="2 7" id="KW-0032">Aminotransferase</keyword>
<evidence type="ECO:0000256" key="3">
    <source>
        <dbReference type="ARBA" id="ARBA00022679"/>
    </source>
</evidence>
<comment type="cofactor">
    <cofactor evidence="1">
        <name>pyridoxal 5'-phosphate</name>
        <dbReference type="ChEBI" id="CHEBI:597326"/>
    </cofactor>
</comment>
<evidence type="ECO:0000259" key="6">
    <source>
        <dbReference type="Pfam" id="PF00155"/>
    </source>
</evidence>
<dbReference type="Gene3D" id="3.90.1150.10">
    <property type="entry name" value="Aspartate Aminotransferase, domain 1"/>
    <property type="match status" value="1"/>
</dbReference>
<dbReference type="InterPro" id="IPR015424">
    <property type="entry name" value="PyrdxlP-dep_Trfase"/>
</dbReference>
<dbReference type="InterPro" id="IPR004839">
    <property type="entry name" value="Aminotransferase_I/II_large"/>
</dbReference>
<gene>
    <name evidence="7" type="ORF">GCM10009755_03540</name>
</gene>
<keyword evidence="8" id="KW-1185">Reference proteome</keyword>
<evidence type="ECO:0000256" key="1">
    <source>
        <dbReference type="ARBA" id="ARBA00001933"/>
    </source>
</evidence>
<evidence type="ECO:0000256" key="2">
    <source>
        <dbReference type="ARBA" id="ARBA00022576"/>
    </source>
</evidence>
<dbReference type="InterPro" id="IPR015421">
    <property type="entry name" value="PyrdxlP-dep_Trfase_major"/>
</dbReference>
<dbReference type="Pfam" id="PF00155">
    <property type="entry name" value="Aminotran_1_2"/>
    <property type="match status" value="1"/>
</dbReference>
<dbReference type="PANTHER" id="PTHR42790">
    <property type="entry name" value="AMINOTRANSFERASE"/>
    <property type="match status" value="1"/>
</dbReference>
<feature type="domain" description="Aminotransferase class I/classII large" evidence="6">
    <location>
        <begin position="88"/>
        <end position="414"/>
    </location>
</feature>
<evidence type="ECO:0000256" key="4">
    <source>
        <dbReference type="ARBA" id="ARBA00022898"/>
    </source>
</evidence>
<evidence type="ECO:0000256" key="5">
    <source>
        <dbReference type="SAM" id="MobiDB-lite"/>
    </source>
</evidence>
<feature type="region of interest" description="Disordered" evidence="5">
    <location>
        <begin position="1"/>
        <end position="21"/>
    </location>
</feature>
<protein>
    <submittedName>
        <fullName evidence="7">PLP-dependent aminotransferase family protein</fullName>
    </submittedName>
</protein>
<dbReference type="GO" id="GO:0008483">
    <property type="term" value="F:transaminase activity"/>
    <property type="evidence" value="ECO:0007669"/>
    <property type="project" value="UniProtKB-KW"/>
</dbReference>
<dbReference type="Proteomes" id="UP001500755">
    <property type="component" value="Unassembled WGS sequence"/>
</dbReference>
<dbReference type="RefSeq" id="WP_344306422.1">
    <property type="nucleotide sequence ID" value="NZ_BAAANO010000004.1"/>
</dbReference>
<dbReference type="CDD" id="cd00609">
    <property type="entry name" value="AAT_like"/>
    <property type="match status" value="1"/>
</dbReference>
<feature type="compositionally biased region" description="Polar residues" evidence="5">
    <location>
        <begin position="1"/>
        <end position="10"/>
    </location>
</feature>
<dbReference type="EMBL" id="BAAANO010000004">
    <property type="protein sequence ID" value="GAA1999326.1"/>
    <property type="molecule type" value="Genomic_DNA"/>
</dbReference>
<name>A0ABN2T6L4_9MICO</name>
<comment type="caution">
    <text evidence="7">The sequence shown here is derived from an EMBL/GenBank/DDBJ whole genome shotgun (WGS) entry which is preliminary data.</text>
</comment>
<evidence type="ECO:0000313" key="8">
    <source>
        <dbReference type="Proteomes" id="UP001500755"/>
    </source>
</evidence>
<dbReference type="PANTHER" id="PTHR42790:SF19">
    <property type="entry name" value="KYNURENINE_ALPHA-AMINOADIPATE AMINOTRANSFERASE, MITOCHONDRIAL"/>
    <property type="match status" value="1"/>
</dbReference>
<dbReference type="SUPFAM" id="SSF53383">
    <property type="entry name" value="PLP-dependent transferases"/>
    <property type="match status" value="1"/>
</dbReference>
<organism evidence="7 8">
    <name type="scientific">Brevibacterium samyangense</name>
    <dbReference type="NCBI Taxonomy" id="366888"/>
    <lineage>
        <taxon>Bacteria</taxon>
        <taxon>Bacillati</taxon>
        <taxon>Actinomycetota</taxon>
        <taxon>Actinomycetes</taxon>
        <taxon>Micrococcales</taxon>
        <taxon>Brevibacteriaceae</taxon>
        <taxon>Brevibacterium</taxon>
    </lineage>
</organism>
<keyword evidence="4" id="KW-0663">Pyridoxal phosphate</keyword>
<sequence length="423" mass="44709">MSATSSSPLSPVTGAAGPAAAEAPLEWHERLALRAQGGPSELSAILALAAAGGDLVDFSGGFPDTTLYDTDLLGEIAAKQIGTRPEVALQYASNWGLPSLREALRADIARNQGHVPGEDELMVTSGGVDALTLACKAMLDDGDAVLVEAPSYLGAFNVIRSHGGEPVSMRNDEHGLVPASVREAAEAARAAGRTPKFVYVIPDFQNPSGLLLAEDRRRELVDLCRELGLLLLEDVAYRDLAFDGSYLRSIYEIGPDVTVQTGTFSKTFTPGTRMGWACGPATVIRAMAEAKTNTDQCAGALGQCILEALITEGHYAASLPRIREAYAARASALVGAFEDRLDGLATWTVPEGGFFTWLDVPGVDTKELAGVGIENGVAFVPGSPFFADGRASAQLRMSFSRTPAERMAEGVDRLARSIERLRG</sequence>